<evidence type="ECO:0000259" key="2">
    <source>
        <dbReference type="Pfam" id="PF08291"/>
    </source>
</evidence>
<protein>
    <submittedName>
        <fullName evidence="3">Zinc D-Ala-D-Ala carboxypeptidase</fullName>
        <ecNumber evidence="3">3.4.17.14</ecNumber>
    </submittedName>
</protein>
<dbReference type="EC" id="3.4.17.14" evidence="3"/>
<comment type="caution">
    <text evidence="3">The sequence shown here is derived from an EMBL/GenBank/DDBJ whole genome shotgun (WGS) entry which is preliminary data.</text>
</comment>
<feature type="domain" description="Peptidoglycan binding-like" evidence="1">
    <location>
        <begin position="7"/>
        <end position="62"/>
    </location>
</feature>
<dbReference type="InterPro" id="IPR002477">
    <property type="entry name" value="Peptidoglycan-bd-like"/>
</dbReference>
<gene>
    <name evidence="3" type="ORF">SPSYN_01070</name>
</gene>
<dbReference type="InterPro" id="IPR013230">
    <property type="entry name" value="Peptidase_M15A_C"/>
</dbReference>
<reference evidence="3" key="1">
    <citation type="submission" date="2016-02" db="EMBL/GenBank/DDBJ databases">
        <title>Draft Genome Sequence of Sporotomaculum syntrophicum Strain FB, a Syntrophic Benzoate Degrader.</title>
        <authorList>
            <person name="Nobu M.K."/>
            <person name="Narihiro T."/>
            <person name="Qiu Y.-L."/>
            <person name="Ohashi A."/>
            <person name="Liu W.-T."/>
            <person name="Yuji S."/>
        </authorList>
    </citation>
    <scope>NUCLEOTIDE SEQUENCE</scope>
    <source>
        <strain evidence="3">FB</strain>
    </source>
</reference>
<dbReference type="EMBL" id="LSRS01000003">
    <property type="protein sequence ID" value="KAF1084934.1"/>
    <property type="molecule type" value="Genomic_DNA"/>
</dbReference>
<dbReference type="Gene3D" id="1.10.101.10">
    <property type="entry name" value="PGBD-like superfamily/PGBD"/>
    <property type="match status" value="1"/>
</dbReference>
<dbReference type="Proteomes" id="UP000798488">
    <property type="component" value="Unassembled WGS sequence"/>
</dbReference>
<sequence>MQTGAKGASVQKLQQQLAAAGFDPGPADGDFGPRTRRAVEQLQQCCGLKPDGVAGPQTLAALALLLPHQPQPGRRLGPHFAETEFACRCCGLVRVNPRLVHLLEQLREQLGGKPVVINSAYRCAAHNRAVGGARQSQHLPGNAADIAVTGAAPGEVAAAAEKIGFAGVGRYAGFTHVDVRAGGKARWVCT</sequence>
<dbReference type="Pfam" id="PF01471">
    <property type="entry name" value="PG_binding_1"/>
    <property type="match status" value="1"/>
</dbReference>
<keyword evidence="4" id="KW-1185">Reference proteome</keyword>
<keyword evidence="3" id="KW-0378">Hydrolase</keyword>
<accession>A0A9D2WPE7</accession>
<dbReference type="InterPro" id="IPR009045">
    <property type="entry name" value="Zn_M74/Hedgehog-like"/>
</dbReference>
<dbReference type="InterPro" id="IPR036365">
    <property type="entry name" value="PGBD-like_sf"/>
</dbReference>
<dbReference type="SUPFAM" id="SSF55166">
    <property type="entry name" value="Hedgehog/DD-peptidase"/>
    <property type="match status" value="1"/>
</dbReference>
<organism evidence="3 4">
    <name type="scientific">Sporotomaculum syntrophicum</name>
    <dbReference type="NCBI Taxonomy" id="182264"/>
    <lineage>
        <taxon>Bacteria</taxon>
        <taxon>Bacillati</taxon>
        <taxon>Bacillota</taxon>
        <taxon>Clostridia</taxon>
        <taxon>Eubacteriales</taxon>
        <taxon>Desulfallaceae</taxon>
        <taxon>Sporotomaculum</taxon>
    </lineage>
</organism>
<evidence type="ECO:0000259" key="1">
    <source>
        <dbReference type="Pfam" id="PF01471"/>
    </source>
</evidence>
<dbReference type="AlphaFoldDB" id="A0A9D2WPE7"/>
<dbReference type="Pfam" id="PF08291">
    <property type="entry name" value="Peptidase_M15_3"/>
    <property type="match status" value="1"/>
</dbReference>
<dbReference type="GO" id="GO:0009046">
    <property type="term" value="F:zinc D-Ala-D-Ala carboxypeptidase activity"/>
    <property type="evidence" value="ECO:0007669"/>
    <property type="project" value="UniProtKB-EC"/>
</dbReference>
<proteinExistence type="predicted"/>
<keyword evidence="3" id="KW-0645">Protease</keyword>
<keyword evidence="3" id="KW-0121">Carboxypeptidase</keyword>
<evidence type="ECO:0000313" key="4">
    <source>
        <dbReference type="Proteomes" id="UP000798488"/>
    </source>
</evidence>
<dbReference type="RefSeq" id="WP_161821476.1">
    <property type="nucleotide sequence ID" value="NZ_LSRS01000003.1"/>
</dbReference>
<feature type="domain" description="Peptidase M15A C-terminal" evidence="2">
    <location>
        <begin position="79"/>
        <end position="178"/>
    </location>
</feature>
<evidence type="ECO:0000313" key="3">
    <source>
        <dbReference type="EMBL" id="KAF1084934.1"/>
    </source>
</evidence>
<dbReference type="SUPFAM" id="SSF47090">
    <property type="entry name" value="PGBD-like"/>
    <property type="match status" value="1"/>
</dbReference>
<dbReference type="Gene3D" id="3.30.1380.10">
    <property type="match status" value="1"/>
</dbReference>
<dbReference type="OrthoDB" id="5242612at2"/>
<dbReference type="InterPro" id="IPR036366">
    <property type="entry name" value="PGBDSf"/>
</dbReference>
<name>A0A9D2WPE7_9FIRM</name>